<evidence type="ECO:0000313" key="3">
    <source>
        <dbReference type="Proteomes" id="UP000694005"/>
    </source>
</evidence>
<dbReference type="GO" id="GO:0003676">
    <property type="term" value="F:nucleic acid binding"/>
    <property type="evidence" value="ECO:0007669"/>
    <property type="project" value="InterPro"/>
</dbReference>
<proteinExistence type="predicted"/>
<dbReference type="Pfam" id="PF13456">
    <property type="entry name" value="RVT_3"/>
    <property type="match status" value="1"/>
</dbReference>
<feature type="domain" description="RNase H type-1" evidence="1">
    <location>
        <begin position="11"/>
        <end position="67"/>
    </location>
</feature>
<dbReference type="GO" id="GO:0004523">
    <property type="term" value="F:RNA-DNA hybrid ribonuclease activity"/>
    <property type="evidence" value="ECO:0007669"/>
    <property type="project" value="InterPro"/>
</dbReference>
<dbReference type="AlphaFoldDB" id="A0A8D9MG44"/>
<gene>
    <name evidence="2" type="ORF">BRAPAZ1V2_A10P02130.2</name>
</gene>
<organism evidence="2 3">
    <name type="scientific">Brassica campestris</name>
    <name type="common">Field mustard</name>
    <dbReference type="NCBI Taxonomy" id="3711"/>
    <lineage>
        <taxon>Eukaryota</taxon>
        <taxon>Viridiplantae</taxon>
        <taxon>Streptophyta</taxon>
        <taxon>Embryophyta</taxon>
        <taxon>Tracheophyta</taxon>
        <taxon>Spermatophyta</taxon>
        <taxon>Magnoliopsida</taxon>
        <taxon>eudicotyledons</taxon>
        <taxon>Gunneridae</taxon>
        <taxon>Pentapetalae</taxon>
        <taxon>rosids</taxon>
        <taxon>malvids</taxon>
        <taxon>Brassicales</taxon>
        <taxon>Brassicaceae</taxon>
        <taxon>Brassiceae</taxon>
        <taxon>Brassica</taxon>
    </lineage>
</organism>
<evidence type="ECO:0000259" key="1">
    <source>
        <dbReference type="Pfam" id="PF13456"/>
    </source>
</evidence>
<dbReference type="Proteomes" id="UP000694005">
    <property type="component" value="Chromosome A10"/>
</dbReference>
<sequence length="73" mass="8230">MIQSFKDSRRYVESALIAEALAVRKAVLEAFMSNVDSLLVLSDSQTLVKLLKTKGSRTELNNILTDIYYFGSR</sequence>
<reference evidence="2 3" key="1">
    <citation type="submission" date="2021-07" db="EMBL/GenBank/DDBJ databases">
        <authorList>
            <consortium name="Genoscope - CEA"/>
            <person name="William W."/>
        </authorList>
    </citation>
    <scope>NUCLEOTIDE SEQUENCE [LARGE SCALE GENOMIC DNA]</scope>
</reference>
<dbReference type="EMBL" id="LS974626">
    <property type="protein sequence ID" value="CAG7908967.1"/>
    <property type="molecule type" value="Genomic_DNA"/>
</dbReference>
<name>A0A8D9MG44_BRACM</name>
<dbReference type="Gramene" id="A10p02130.2_BraZ1">
    <property type="protein sequence ID" value="A10p02130.2_BraZ1.CDS.1"/>
    <property type="gene ID" value="A10g02130.2_BraZ1"/>
</dbReference>
<evidence type="ECO:0000313" key="2">
    <source>
        <dbReference type="EMBL" id="CAG7908967.1"/>
    </source>
</evidence>
<dbReference type="InterPro" id="IPR002156">
    <property type="entry name" value="RNaseH_domain"/>
</dbReference>
<protein>
    <recommendedName>
        <fullName evidence="1">RNase H type-1 domain-containing protein</fullName>
    </recommendedName>
</protein>
<feature type="non-terminal residue" evidence="2">
    <location>
        <position position="73"/>
    </location>
</feature>
<accession>A0A8D9MG44</accession>